<accession>D8QGJ0</accession>
<dbReference type="AlphaFoldDB" id="D8QGJ0"/>
<reference evidence="2 3" key="1">
    <citation type="journal article" date="2010" name="Nat. Biotechnol.">
        <title>Genome sequence of the model mushroom Schizophyllum commune.</title>
        <authorList>
            <person name="Ohm R.A."/>
            <person name="de Jong J.F."/>
            <person name="Lugones L.G."/>
            <person name="Aerts A."/>
            <person name="Kothe E."/>
            <person name="Stajich J.E."/>
            <person name="de Vries R.P."/>
            <person name="Record E."/>
            <person name="Levasseur A."/>
            <person name="Baker S.E."/>
            <person name="Bartholomew K.A."/>
            <person name="Coutinho P.M."/>
            <person name="Erdmann S."/>
            <person name="Fowler T.J."/>
            <person name="Gathman A.C."/>
            <person name="Lombard V."/>
            <person name="Henrissat B."/>
            <person name="Knabe N."/>
            <person name="Kuees U."/>
            <person name="Lilly W.W."/>
            <person name="Lindquist E."/>
            <person name="Lucas S."/>
            <person name="Magnuson J.K."/>
            <person name="Piumi F."/>
            <person name="Raudaskoski M."/>
            <person name="Salamov A."/>
            <person name="Schmutz J."/>
            <person name="Schwarze F.W.M.R."/>
            <person name="vanKuyk P.A."/>
            <person name="Horton J.S."/>
            <person name="Grigoriev I.V."/>
            <person name="Woesten H.A.B."/>
        </authorList>
    </citation>
    <scope>NUCLEOTIDE SEQUENCE [LARGE SCALE GENOMIC DNA]</scope>
    <source>
        <strain evidence="3">H4-8 / FGSC 9210</strain>
    </source>
</reference>
<dbReference type="KEGG" id="scm:SCHCO_02671988"/>
<dbReference type="GeneID" id="9591985"/>
<dbReference type="RefSeq" id="XP_003028500.1">
    <property type="nucleotide sequence ID" value="XM_003028454.1"/>
</dbReference>
<evidence type="ECO:0000313" key="2">
    <source>
        <dbReference type="EMBL" id="EFI93597.1"/>
    </source>
</evidence>
<evidence type="ECO:0000256" key="1">
    <source>
        <dbReference type="SAM" id="MobiDB-lite"/>
    </source>
</evidence>
<dbReference type="InParanoid" id="D8QGJ0"/>
<feature type="region of interest" description="Disordered" evidence="1">
    <location>
        <begin position="1"/>
        <end position="20"/>
    </location>
</feature>
<protein>
    <submittedName>
        <fullName evidence="2">Uncharacterized protein</fullName>
    </submittedName>
</protein>
<keyword evidence="3" id="KW-1185">Reference proteome</keyword>
<dbReference type="VEuPathDB" id="FungiDB:SCHCODRAFT_02671988"/>
<dbReference type="HOGENOM" id="CLU_1971778_0_0_1"/>
<gene>
    <name evidence="2" type="ORF">SCHCODRAFT_112980</name>
</gene>
<dbReference type="EMBL" id="GL377311">
    <property type="protein sequence ID" value="EFI93597.1"/>
    <property type="molecule type" value="Genomic_DNA"/>
</dbReference>
<organism evidence="3">
    <name type="scientific">Schizophyllum commune (strain H4-8 / FGSC 9210)</name>
    <name type="common">Split gill fungus</name>
    <dbReference type="NCBI Taxonomy" id="578458"/>
    <lineage>
        <taxon>Eukaryota</taxon>
        <taxon>Fungi</taxon>
        <taxon>Dikarya</taxon>
        <taxon>Basidiomycota</taxon>
        <taxon>Agaricomycotina</taxon>
        <taxon>Agaricomycetes</taxon>
        <taxon>Agaricomycetidae</taxon>
        <taxon>Agaricales</taxon>
        <taxon>Schizophyllaceae</taxon>
        <taxon>Schizophyllum</taxon>
    </lineage>
</organism>
<name>D8QGJ0_SCHCM</name>
<sequence length="127" mass="13823">MLTTPPALDTLISHGESTGREGLPRSILLSTTVGRLLIGFKMAPKDLATTRLIIYIFLRTFEYFLCSPGTAHILKIHMSLTADVVLLVSKPLDAGIISSTYEPSNPLTGSPAYTSRRRYEGTLKEAG</sequence>
<dbReference type="Proteomes" id="UP000007431">
    <property type="component" value="Unassembled WGS sequence"/>
</dbReference>
<proteinExistence type="predicted"/>
<evidence type="ECO:0000313" key="3">
    <source>
        <dbReference type="Proteomes" id="UP000007431"/>
    </source>
</evidence>
<feature type="non-terminal residue" evidence="2">
    <location>
        <position position="127"/>
    </location>
</feature>